<dbReference type="HOGENOM" id="CLU_063203_1_0_6"/>
<dbReference type="EMBL" id="APLQ01000011">
    <property type="protein sequence ID" value="ENO14786.1"/>
    <property type="molecule type" value="Genomic_DNA"/>
</dbReference>
<protein>
    <submittedName>
        <fullName evidence="3">Glycosyltransferase</fullName>
    </submittedName>
</protein>
<dbReference type="CDD" id="cd06533">
    <property type="entry name" value="Glyco_transf_WecG_TagA"/>
    <property type="match status" value="1"/>
</dbReference>
<dbReference type="PANTHER" id="PTHR34136:SF1">
    <property type="entry name" value="UDP-N-ACETYL-D-MANNOSAMINURONIC ACID TRANSFERASE"/>
    <property type="match status" value="1"/>
</dbReference>
<dbReference type="PATRIC" id="fig|626887.3.peg.1095"/>
<comment type="caution">
    <text evidence="3">The sequence shown here is derived from an EMBL/GenBank/DDBJ whole genome shotgun (WGS) entry which is preliminary data.</text>
</comment>
<proteinExistence type="predicted"/>
<reference evidence="3 4" key="1">
    <citation type="journal article" date="2013" name="Genome Announc.">
        <title>Genome Sequence of the Polycyclic Aromatic Hydrocarbon-Degrading Bacterium Strain Marinobacter nanhaiticus D15-8WT.</title>
        <authorList>
            <person name="Cui Z."/>
            <person name="Gao W."/>
            <person name="Li Q."/>
            <person name="Xu G."/>
            <person name="Zheng L."/>
        </authorList>
    </citation>
    <scope>NUCLEOTIDE SEQUENCE [LARGE SCALE GENOMIC DNA]</scope>
    <source>
        <strain evidence="3 4">D15-8W</strain>
    </source>
</reference>
<evidence type="ECO:0000313" key="4">
    <source>
        <dbReference type="Proteomes" id="UP000013165"/>
    </source>
</evidence>
<keyword evidence="1" id="KW-0328">Glycosyltransferase</keyword>
<sequence length="253" mass="28257">MTAVGDEMLPLGGLNVKALTFDGLVQRIYTDVDAGRQVALFYVNSNLINKCEPIRDALNGPDVIMVNDGIAMDLASWLVHRRRYPENLNGTDFTPALLAENANSSDQPWRVFLYGSKPGIAEQAAEKLRESNVQVVGTCDGYNRDSDAIIGEMNASGANVVLVAMGNPLQEQWILEHRDRLDARLLIGVGALLDFLAGDKPRAPLLIRRMRLEWAYRLSLEPTRLLRRYTLDMLIFLARCSRHRPAKLERPSG</sequence>
<dbReference type="PANTHER" id="PTHR34136">
    <property type="match status" value="1"/>
</dbReference>
<keyword evidence="4" id="KW-1185">Reference proteome</keyword>
<organism evidence="3 4">
    <name type="scientific">Marinobacter nanhaiticus D15-8W</name>
    <dbReference type="NCBI Taxonomy" id="626887"/>
    <lineage>
        <taxon>Bacteria</taxon>
        <taxon>Pseudomonadati</taxon>
        <taxon>Pseudomonadota</taxon>
        <taxon>Gammaproteobacteria</taxon>
        <taxon>Pseudomonadales</taxon>
        <taxon>Marinobacteraceae</taxon>
        <taxon>Marinobacter</taxon>
    </lineage>
</organism>
<dbReference type="AlphaFoldDB" id="N6WTG6"/>
<dbReference type="RefSeq" id="WP_004579083.1">
    <property type="nucleotide sequence ID" value="NZ_AP028878.1"/>
</dbReference>
<keyword evidence="2 3" id="KW-0808">Transferase</keyword>
<dbReference type="STRING" id="626887.J057_05526"/>
<evidence type="ECO:0000313" key="3">
    <source>
        <dbReference type="EMBL" id="ENO14786.1"/>
    </source>
</evidence>
<name>N6WTG6_9GAMM</name>
<dbReference type="GO" id="GO:0016758">
    <property type="term" value="F:hexosyltransferase activity"/>
    <property type="evidence" value="ECO:0007669"/>
    <property type="project" value="TreeGrafter"/>
</dbReference>
<dbReference type="Proteomes" id="UP000013165">
    <property type="component" value="Unassembled WGS sequence"/>
</dbReference>
<dbReference type="InterPro" id="IPR004629">
    <property type="entry name" value="WecG_TagA_CpsF"/>
</dbReference>
<accession>N6WTG6</accession>
<evidence type="ECO:0000256" key="1">
    <source>
        <dbReference type="ARBA" id="ARBA00022676"/>
    </source>
</evidence>
<dbReference type="eggNOG" id="COG1922">
    <property type="taxonomic scope" value="Bacteria"/>
</dbReference>
<dbReference type="NCBIfam" id="TIGR00696">
    <property type="entry name" value="wecG_tagA_cpsF"/>
    <property type="match status" value="1"/>
</dbReference>
<dbReference type="OrthoDB" id="9808602at2"/>
<gene>
    <name evidence="3" type="ORF">J057_05526</name>
</gene>
<evidence type="ECO:0000256" key="2">
    <source>
        <dbReference type="ARBA" id="ARBA00022679"/>
    </source>
</evidence>
<dbReference type="Pfam" id="PF03808">
    <property type="entry name" value="Glyco_tran_WecG"/>
    <property type="match status" value="1"/>
</dbReference>